<sequence>MKAIYYADTTTIFFKGSNVVADDYTLKANETFEDPSGKKEPAKLVNGSWVDATAEEHQQYIKDQVKTDNATQQPSGVNQAMNKLGLQVASLTAENK</sequence>
<evidence type="ECO:0000313" key="2">
    <source>
        <dbReference type="Proteomes" id="UP000645007"/>
    </source>
</evidence>
<evidence type="ECO:0008006" key="3">
    <source>
        <dbReference type="Google" id="ProtNLM"/>
    </source>
</evidence>
<dbReference type="RefSeq" id="WP_191910720.1">
    <property type="nucleotide sequence ID" value="NZ_JABUXR010000002.1"/>
</dbReference>
<proteinExistence type="predicted"/>
<evidence type="ECO:0000313" key="1">
    <source>
        <dbReference type="EMBL" id="MBD8084890.1"/>
    </source>
</evidence>
<protein>
    <recommendedName>
        <fullName evidence="3">Phage tail protein</fullName>
    </recommendedName>
</protein>
<keyword evidence="2" id="KW-1185">Reference proteome</keyword>
<gene>
    <name evidence="1" type="ORF">HUK45_01190</name>
</gene>
<accession>A0ABR8ZHY4</accession>
<reference evidence="1 2" key="1">
    <citation type="submission" date="2020-06" db="EMBL/GenBank/DDBJ databases">
        <title>Limosilactobacillus sp. nov.</title>
        <authorList>
            <person name="Ksiezarek M."/>
            <person name="Goncalves Ribeiro T."/>
            <person name="Rocha J."/>
            <person name="Grosso F."/>
            <person name="Peixe L."/>
        </authorList>
    </citation>
    <scope>NUCLEOTIDE SEQUENCE [LARGE SCALE GENOMIC DNA]</scope>
    <source>
        <strain evidence="2">c9Ua_26_M</strain>
    </source>
</reference>
<organism evidence="1 2">
    <name type="scientific">Limosilactobacillus urinaemulieris</name>
    <dbReference type="NCBI Taxonomy" id="2742600"/>
    <lineage>
        <taxon>Bacteria</taxon>
        <taxon>Bacillati</taxon>
        <taxon>Bacillota</taxon>
        <taxon>Bacilli</taxon>
        <taxon>Lactobacillales</taxon>
        <taxon>Lactobacillaceae</taxon>
        <taxon>Limosilactobacillus</taxon>
    </lineage>
</organism>
<dbReference type="EMBL" id="JABUXR010000002">
    <property type="protein sequence ID" value="MBD8084890.1"/>
    <property type="molecule type" value="Genomic_DNA"/>
</dbReference>
<comment type="caution">
    <text evidence="1">The sequence shown here is derived from an EMBL/GenBank/DDBJ whole genome shotgun (WGS) entry which is preliminary data.</text>
</comment>
<dbReference type="Proteomes" id="UP000645007">
    <property type="component" value="Unassembled WGS sequence"/>
</dbReference>
<name>A0ABR8ZHY4_9LACO</name>